<dbReference type="PANTHER" id="PTHR43718:SF2">
    <property type="entry name" value="LON PROTEASE HOMOLOG, MITOCHONDRIAL"/>
    <property type="match status" value="1"/>
</dbReference>
<keyword evidence="4" id="KW-1185">Reference proteome</keyword>
<feature type="region of interest" description="Disordered" evidence="1">
    <location>
        <begin position="249"/>
        <end position="281"/>
    </location>
</feature>
<name>A0ABU9D5B4_9PROT</name>
<evidence type="ECO:0000313" key="4">
    <source>
        <dbReference type="Proteomes" id="UP001446205"/>
    </source>
</evidence>
<evidence type="ECO:0000259" key="2">
    <source>
        <dbReference type="SMART" id="SM00382"/>
    </source>
</evidence>
<dbReference type="InterPro" id="IPR027417">
    <property type="entry name" value="P-loop_NTPase"/>
</dbReference>
<dbReference type="EMBL" id="JBBPCO010000002">
    <property type="protein sequence ID" value="MEK8088731.1"/>
    <property type="molecule type" value="Genomic_DNA"/>
</dbReference>
<dbReference type="SMART" id="SM00382">
    <property type="entry name" value="AAA"/>
    <property type="match status" value="1"/>
</dbReference>
<dbReference type="Gene3D" id="3.40.50.300">
    <property type="entry name" value="P-loop containing nucleotide triphosphate hydrolases"/>
    <property type="match status" value="1"/>
</dbReference>
<evidence type="ECO:0000313" key="3">
    <source>
        <dbReference type="EMBL" id="MEK8088731.1"/>
    </source>
</evidence>
<accession>A0ABU9D5B4</accession>
<comment type="caution">
    <text evidence="3">The sequence shown here is derived from an EMBL/GenBank/DDBJ whole genome shotgun (WGS) entry which is preliminary data.</text>
</comment>
<protein>
    <submittedName>
        <fullName evidence="3">AAA family ATPase</fullName>
    </submittedName>
</protein>
<gene>
    <name evidence="3" type="ORF">WOB96_03025</name>
</gene>
<dbReference type="PANTHER" id="PTHR43718">
    <property type="entry name" value="LON PROTEASE"/>
    <property type="match status" value="1"/>
</dbReference>
<feature type="domain" description="AAA+ ATPase" evidence="2">
    <location>
        <begin position="348"/>
        <end position="495"/>
    </location>
</feature>
<sequence length="563" mass="62661">MTTSQSNPFESVLPPSEDQFSADLTRLALTASRDVLLQTGFACLQAPQHAAYLALLQAGWEPVDPLLESYLRFVLAPHHPEAGYALALQIEDRYPAQALLALRLAASLHSPLAALRFARMVRTRSIQLSEAWLMAADMLFSISARHEGKRFHLDVAVRHLVDLALSELQLHNSAENQEYWQELLSECMEDAGEGLFLHAAWLARYEPLMAAPNRDEDDEAIAAADSMFPRAENPVRPVEPIPVPTAVAQQQTADAAVNRADPSPVSSSSGPRHALIQSLTPPRGAREIEEIDLRRFEQLKREGAILLPMPDLDQVMETLSAEFPWMARVTEAVGRQLAAQRMGDGVFRLRPLLLYGPPGSGKTRFARRLAELAQIPFLALAVGGASDNRALRGTARGWGTATPSLLLSFLVQEKVANPLILLDELDKDSESRRNGRVSDTLHQLLERENSKRWYDEFLLGSCDFSPINWIATANQIDGIDQSLRSRVHCISVPLPKREHYPAIVDTARQAFATRIGLPVEALPAFDVSIQRMLARNFQSPRQAVQATERVLEILLNERRRLLH</sequence>
<dbReference type="RefSeq" id="WP_341369797.1">
    <property type="nucleotide sequence ID" value="NZ_JBBPCO010000002.1"/>
</dbReference>
<organism evidence="3 4">
    <name type="scientific">Thermithiobacillus plumbiphilus</name>
    <dbReference type="NCBI Taxonomy" id="1729899"/>
    <lineage>
        <taxon>Bacteria</taxon>
        <taxon>Pseudomonadati</taxon>
        <taxon>Pseudomonadota</taxon>
        <taxon>Acidithiobacillia</taxon>
        <taxon>Acidithiobacillales</taxon>
        <taxon>Thermithiobacillaceae</taxon>
        <taxon>Thermithiobacillus</taxon>
    </lineage>
</organism>
<dbReference type="InterPro" id="IPR027065">
    <property type="entry name" value="Lon_Prtase"/>
</dbReference>
<evidence type="ECO:0000256" key="1">
    <source>
        <dbReference type="SAM" id="MobiDB-lite"/>
    </source>
</evidence>
<dbReference type="InterPro" id="IPR003593">
    <property type="entry name" value="AAA+_ATPase"/>
</dbReference>
<reference evidence="3 4" key="1">
    <citation type="submission" date="2024-04" db="EMBL/GenBank/DDBJ databases">
        <authorList>
            <person name="Abashina T."/>
            <person name="Shaikin A."/>
        </authorList>
    </citation>
    <scope>NUCLEOTIDE SEQUENCE [LARGE SCALE GENOMIC DNA]</scope>
    <source>
        <strain evidence="3 4">AAFK</strain>
    </source>
</reference>
<dbReference type="Pfam" id="PF00004">
    <property type="entry name" value="AAA"/>
    <property type="match status" value="1"/>
</dbReference>
<dbReference type="Proteomes" id="UP001446205">
    <property type="component" value="Unassembled WGS sequence"/>
</dbReference>
<proteinExistence type="predicted"/>
<dbReference type="InterPro" id="IPR003959">
    <property type="entry name" value="ATPase_AAA_core"/>
</dbReference>
<dbReference type="SUPFAM" id="SSF52540">
    <property type="entry name" value="P-loop containing nucleoside triphosphate hydrolases"/>
    <property type="match status" value="1"/>
</dbReference>